<evidence type="ECO:0000313" key="2">
    <source>
        <dbReference type="EMBL" id="PVW14199.1"/>
    </source>
</evidence>
<gene>
    <name evidence="2" type="ORF">DDV96_10335</name>
</gene>
<keyword evidence="3" id="KW-1185">Reference proteome</keyword>
<dbReference type="OrthoDB" id="1453889at2"/>
<dbReference type="PROSITE" id="PS51257">
    <property type="entry name" value="PROKAR_LIPOPROTEIN"/>
    <property type="match status" value="1"/>
</dbReference>
<evidence type="ECO:0000256" key="1">
    <source>
        <dbReference type="SAM" id="SignalP"/>
    </source>
</evidence>
<feature type="signal peptide" evidence="1">
    <location>
        <begin position="1"/>
        <end position="21"/>
    </location>
</feature>
<dbReference type="AlphaFoldDB" id="A0A2U0HZF0"/>
<reference evidence="2 3" key="1">
    <citation type="submission" date="2018-04" db="EMBL/GenBank/DDBJ databases">
        <title>Marixanthomonas spongiae HN-E44 sp. nov., isolated from a marine sponge.</title>
        <authorList>
            <person name="Luo L."/>
            <person name="Zhuang L."/>
        </authorList>
    </citation>
    <scope>NUCLEOTIDE SEQUENCE [LARGE SCALE GENOMIC DNA]</scope>
    <source>
        <strain evidence="2 3">HN-E44</strain>
    </source>
</reference>
<dbReference type="EMBL" id="QEHR01000006">
    <property type="protein sequence ID" value="PVW14199.1"/>
    <property type="molecule type" value="Genomic_DNA"/>
</dbReference>
<dbReference type="RefSeq" id="WP_116694688.1">
    <property type="nucleotide sequence ID" value="NZ_QEHR01000006.1"/>
</dbReference>
<accession>A0A2U0HZF0</accession>
<evidence type="ECO:0008006" key="4">
    <source>
        <dbReference type="Google" id="ProtNLM"/>
    </source>
</evidence>
<feature type="chain" id="PRO_5015513855" description="YtxH domain-containing protein" evidence="1">
    <location>
        <begin position="22"/>
        <end position="79"/>
    </location>
</feature>
<proteinExistence type="predicted"/>
<comment type="caution">
    <text evidence="2">The sequence shown here is derived from an EMBL/GenBank/DDBJ whole genome shotgun (WGS) entry which is preliminary data.</text>
</comment>
<dbReference type="Proteomes" id="UP000245962">
    <property type="component" value="Unassembled WGS sequence"/>
</dbReference>
<organism evidence="2 3">
    <name type="scientific">Marixanthomonas spongiae</name>
    <dbReference type="NCBI Taxonomy" id="2174845"/>
    <lineage>
        <taxon>Bacteria</taxon>
        <taxon>Pseudomonadati</taxon>
        <taxon>Bacteroidota</taxon>
        <taxon>Flavobacteriia</taxon>
        <taxon>Flavobacteriales</taxon>
        <taxon>Flavobacteriaceae</taxon>
        <taxon>Marixanthomonas</taxon>
    </lineage>
</organism>
<protein>
    <recommendedName>
        <fullName evidence="4">YtxH domain-containing protein</fullName>
    </recommendedName>
</protein>
<dbReference type="Gene3D" id="1.10.287.700">
    <property type="entry name" value="Helix hairpin bin"/>
    <property type="match status" value="1"/>
</dbReference>
<evidence type="ECO:0000313" key="3">
    <source>
        <dbReference type="Proteomes" id="UP000245962"/>
    </source>
</evidence>
<keyword evidence="1" id="KW-0732">Signal</keyword>
<name>A0A2U0HZF0_9FLAO</name>
<sequence length="79" mass="8391">MKRLILSLALVAAFSTSFVSCRDTNKKADDVEDVTDDVEDAMDDTGDAIEDAVDDTGDAIEEGVDEIEENTGTGGTDDM</sequence>